<dbReference type="InterPro" id="IPR027417">
    <property type="entry name" value="P-loop_NTPase"/>
</dbReference>
<comment type="caution">
    <text evidence="5">The sequence shown here is derived from an EMBL/GenBank/DDBJ whole genome shotgun (WGS) entry which is preliminary data.</text>
</comment>
<evidence type="ECO:0000313" key="5">
    <source>
        <dbReference type="EMBL" id="GAA1702142.1"/>
    </source>
</evidence>
<name>A0ABP4UB40_9MICO</name>
<dbReference type="RefSeq" id="WP_344072161.1">
    <property type="nucleotide sequence ID" value="NZ_BAAAPL010000002.1"/>
</dbReference>
<evidence type="ECO:0000256" key="1">
    <source>
        <dbReference type="ARBA" id="ARBA00006611"/>
    </source>
</evidence>
<dbReference type="CDD" id="cd01129">
    <property type="entry name" value="PulE-GspE-like"/>
    <property type="match status" value="1"/>
</dbReference>
<dbReference type="SUPFAM" id="SSF160246">
    <property type="entry name" value="EspE N-terminal domain-like"/>
    <property type="match status" value="1"/>
</dbReference>
<dbReference type="InterPro" id="IPR007831">
    <property type="entry name" value="T2SS_GspE_N"/>
</dbReference>
<dbReference type="Gene3D" id="3.40.50.300">
    <property type="entry name" value="P-loop containing nucleotide triphosphate hydrolases"/>
    <property type="match status" value="1"/>
</dbReference>
<dbReference type="PROSITE" id="PS00662">
    <property type="entry name" value="T2SP_E"/>
    <property type="match status" value="1"/>
</dbReference>
<keyword evidence="3" id="KW-0067">ATP-binding</keyword>
<keyword evidence="6" id="KW-1185">Reference proteome</keyword>
<feature type="domain" description="Bacterial type II secretion system protein E" evidence="4">
    <location>
        <begin position="373"/>
        <end position="387"/>
    </location>
</feature>
<evidence type="ECO:0000259" key="4">
    <source>
        <dbReference type="PROSITE" id="PS00662"/>
    </source>
</evidence>
<dbReference type="InterPro" id="IPR001482">
    <property type="entry name" value="T2SS/T4SS_dom"/>
</dbReference>
<accession>A0ABP4UB40</accession>
<dbReference type="InterPro" id="IPR003593">
    <property type="entry name" value="AAA+_ATPase"/>
</dbReference>
<reference evidence="6" key="1">
    <citation type="journal article" date="2019" name="Int. J. Syst. Evol. Microbiol.">
        <title>The Global Catalogue of Microorganisms (GCM) 10K type strain sequencing project: providing services to taxonomists for standard genome sequencing and annotation.</title>
        <authorList>
            <consortium name="The Broad Institute Genomics Platform"/>
            <consortium name="The Broad Institute Genome Sequencing Center for Infectious Disease"/>
            <person name="Wu L."/>
            <person name="Ma J."/>
        </authorList>
    </citation>
    <scope>NUCLEOTIDE SEQUENCE [LARGE SCALE GENOMIC DNA]</scope>
    <source>
        <strain evidence="6">JCM 15577</strain>
    </source>
</reference>
<sequence length="554" mass="60010">MRGIAQTLVLTGAVSASDVSALLSEHGENEEFTRQLVQRGLVTSTQIAQAIARQTGHRFVDIGTAQLDAAVVALLPAGLCRKYRVLPIERGTDRLVLAMVDPADIIALDDVTTITDLRVEPVVVAAEALQLAFQRYVRSDEELSDLSATLQENASTQLAATESIDEQDSDAPIVRFVNLLITQAIDDRASDIHVEPGETHLTVRYRIDGVLHEVQRADRKIQDGVISRLKIMASIDIAERRRPQDGRLSVTHNSRKIDLRVATLPTVWGEKIVMRILDNTGVSLSLADLRMGRANLGRFRDAISRPHGMVLVTGPTGSGKSTTLYTALREVSSPQVNVITVEDPVEYRIPGINQVQVNAKAGLTFQAALRSILRSDPDIVLVGEIRDAETAIISIEAALTGHLVLSTLHTNDAPSTVARLTEIGAEPYLVATALSAVVAQRLARRLCTTCRQPYQEQPDVLRSLGLDHDPSDPPVLYRAVGCPACSGTGYRGRVGVHEVMPMTPELEALVVTDASGADMRDLALAQGMTTLRGDGWAKVLEGLTTIEEVLRVTV</sequence>
<evidence type="ECO:0000313" key="6">
    <source>
        <dbReference type="Proteomes" id="UP001501690"/>
    </source>
</evidence>
<evidence type="ECO:0000256" key="2">
    <source>
        <dbReference type="ARBA" id="ARBA00022741"/>
    </source>
</evidence>
<dbReference type="EMBL" id="BAAAPL010000002">
    <property type="protein sequence ID" value="GAA1702142.1"/>
    <property type="molecule type" value="Genomic_DNA"/>
</dbReference>
<dbReference type="Pfam" id="PF05157">
    <property type="entry name" value="MshEN"/>
    <property type="match status" value="1"/>
</dbReference>
<proteinExistence type="inferred from homology"/>
<keyword evidence="2" id="KW-0547">Nucleotide-binding</keyword>
<dbReference type="PANTHER" id="PTHR30258">
    <property type="entry name" value="TYPE II SECRETION SYSTEM PROTEIN GSPE-RELATED"/>
    <property type="match status" value="1"/>
</dbReference>
<organism evidence="5 6">
    <name type="scientific">Microbacterium sediminicola</name>
    <dbReference type="NCBI Taxonomy" id="415210"/>
    <lineage>
        <taxon>Bacteria</taxon>
        <taxon>Bacillati</taxon>
        <taxon>Actinomycetota</taxon>
        <taxon>Actinomycetes</taxon>
        <taxon>Micrococcales</taxon>
        <taxon>Microbacteriaceae</taxon>
        <taxon>Microbacterium</taxon>
    </lineage>
</organism>
<dbReference type="SMART" id="SM00382">
    <property type="entry name" value="AAA"/>
    <property type="match status" value="1"/>
</dbReference>
<dbReference type="PANTHER" id="PTHR30258:SF1">
    <property type="entry name" value="PROTEIN TRANSPORT PROTEIN HOFB HOMOLOG"/>
    <property type="match status" value="1"/>
</dbReference>
<dbReference type="Pfam" id="PF00437">
    <property type="entry name" value="T2SSE"/>
    <property type="match status" value="1"/>
</dbReference>
<comment type="similarity">
    <text evidence="1">Belongs to the GSP E family.</text>
</comment>
<dbReference type="Gene3D" id="3.30.450.90">
    <property type="match status" value="1"/>
</dbReference>
<gene>
    <name evidence="5" type="primary">pilB</name>
    <name evidence="5" type="ORF">GCM10009808_20110</name>
</gene>
<protein>
    <submittedName>
        <fullName evidence="5">Type IV-A pilus assembly ATPase PilB</fullName>
    </submittedName>
</protein>
<evidence type="ECO:0000256" key="3">
    <source>
        <dbReference type="ARBA" id="ARBA00022840"/>
    </source>
</evidence>
<dbReference type="Gene3D" id="3.30.300.160">
    <property type="entry name" value="Type II secretion system, protein E, N-terminal domain"/>
    <property type="match status" value="1"/>
</dbReference>
<dbReference type="SUPFAM" id="SSF52540">
    <property type="entry name" value="P-loop containing nucleoside triphosphate hydrolases"/>
    <property type="match status" value="1"/>
</dbReference>
<dbReference type="InterPro" id="IPR037257">
    <property type="entry name" value="T2SS_E_N_sf"/>
</dbReference>
<dbReference type="Proteomes" id="UP001501690">
    <property type="component" value="Unassembled WGS sequence"/>
</dbReference>